<dbReference type="InterPro" id="IPR036634">
    <property type="entry name" value="PRD_sf"/>
</dbReference>
<evidence type="ECO:0000256" key="1">
    <source>
        <dbReference type="ARBA" id="ARBA00022737"/>
    </source>
</evidence>
<dbReference type="InterPro" id="IPR004341">
    <property type="entry name" value="CAT_RNA-bd_dom"/>
</dbReference>
<accession>A0A941CMB4</accession>
<gene>
    <name evidence="3" type="ORF">KCG48_02700</name>
</gene>
<dbReference type="Pfam" id="PF00874">
    <property type="entry name" value="PRD"/>
    <property type="match status" value="2"/>
</dbReference>
<organism evidence="3 4">
    <name type="scientific">Proteiniclasticum sediminis</name>
    <dbReference type="NCBI Taxonomy" id="2804028"/>
    <lineage>
        <taxon>Bacteria</taxon>
        <taxon>Bacillati</taxon>
        <taxon>Bacillota</taxon>
        <taxon>Clostridia</taxon>
        <taxon>Eubacteriales</taxon>
        <taxon>Clostridiaceae</taxon>
        <taxon>Proteiniclasticum</taxon>
    </lineage>
</organism>
<dbReference type="InterPro" id="IPR011608">
    <property type="entry name" value="PRD"/>
</dbReference>
<dbReference type="InterPro" id="IPR036650">
    <property type="entry name" value="CAT_RNA-bd_dom_sf"/>
</dbReference>
<feature type="domain" description="PRD" evidence="2">
    <location>
        <begin position="68"/>
        <end position="173"/>
    </location>
</feature>
<dbReference type="GO" id="GO:0006355">
    <property type="term" value="P:regulation of DNA-templated transcription"/>
    <property type="evidence" value="ECO:0007669"/>
    <property type="project" value="InterPro"/>
</dbReference>
<dbReference type="AlphaFoldDB" id="A0A941CMB4"/>
<dbReference type="PANTHER" id="PTHR30185">
    <property type="entry name" value="CRYPTIC BETA-GLUCOSIDE BGL OPERON ANTITERMINATOR"/>
    <property type="match status" value="1"/>
</dbReference>
<dbReference type="RefSeq" id="WP_211799754.1">
    <property type="nucleotide sequence ID" value="NZ_JAGSCS010000002.1"/>
</dbReference>
<dbReference type="Gene3D" id="1.10.1790.10">
    <property type="entry name" value="PRD domain"/>
    <property type="match status" value="2"/>
</dbReference>
<keyword evidence="1" id="KW-0677">Repeat</keyword>
<dbReference type="Proteomes" id="UP000675379">
    <property type="component" value="Unassembled WGS sequence"/>
</dbReference>
<reference evidence="3" key="1">
    <citation type="submission" date="2021-04" db="EMBL/GenBank/DDBJ databases">
        <title>Proteiniclasticum sedimins sp. nov., an obligate anaerobic bacterium isolated from anaerobic sludge.</title>
        <authorList>
            <person name="Liu J."/>
        </authorList>
    </citation>
    <scope>NUCLEOTIDE SEQUENCE</scope>
    <source>
        <strain evidence="3">BAD-10</strain>
    </source>
</reference>
<dbReference type="PROSITE" id="PS51372">
    <property type="entry name" value="PRD_2"/>
    <property type="match status" value="2"/>
</dbReference>
<evidence type="ECO:0000313" key="4">
    <source>
        <dbReference type="Proteomes" id="UP000675379"/>
    </source>
</evidence>
<keyword evidence="4" id="KW-1185">Reference proteome</keyword>
<dbReference type="SUPFAM" id="SSF50151">
    <property type="entry name" value="SacY-like RNA-binding domain"/>
    <property type="match status" value="1"/>
</dbReference>
<dbReference type="SUPFAM" id="SSF63520">
    <property type="entry name" value="PTS-regulatory domain, PRD"/>
    <property type="match status" value="2"/>
</dbReference>
<feature type="domain" description="PRD" evidence="2">
    <location>
        <begin position="174"/>
        <end position="278"/>
    </location>
</feature>
<dbReference type="SMART" id="SM01061">
    <property type="entry name" value="CAT_RBD"/>
    <property type="match status" value="1"/>
</dbReference>
<sequence>MAQYRVKKSFNSNAVLVTRDGKEYILMGKGLGFGKVKGEVIPESQFIENVFIHVDDSNKSSYEHLLTSVDEQIIQVVEEIIALAEAELQEKLHVDLHFGLMDHVNFALKRIREGIAIVNPFLLETRMLYPKEYALAEKAVALLSDRLGVTIPESEVGFITFHLHGGRLSHRETSSLQTVKTIAKIVPYIEDKLSLKLEENNFDSIRLIAHLRGLIERCSRKETVENLLLDRMRTDFPFEYKISENIGLILEKNLGIVVPENEIGYLALHLYKLNHIRS</sequence>
<name>A0A941CMB4_9CLOT</name>
<dbReference type="InterPro" id="IPR050661">
    <property type="entry name" value="BglG_antiterminators"/>
</dbReference>
<dbReference type="GO" id="GO:0003723">
    <property type="term" value="F:RNA binding"/>
    <property type="evidence" value="ECO:0007669"/>
    <property type="project" value="InterPro"/>
</dbReference>
<proteinExistence type="predicted"/>
<protein>
    <submittedName>
        <fullName evidence="3">PRD domain-containing protein</fullName>
    </submittedName>
</protein>
<dbReference type="EMBL" id="JAGSCS010000002">
    <property type="protein sequence ID" value="MBR0575242.1"/>
    <property type="molecule type" value="Genomic_DNA"/>
</dbReference>
<dbReference type="Gene3D" id="2.30.24.10">
    <property type="entry name" value="CAT RNA-binding domain"/>
    <property type="match status" value="1"/>
</dbReference>
<evidence type="ECO:0000313" key="3">
    <source>
        <dbReference type="EMBL" id="MBR0575242.1"/>
    </source>
</evidence>
<dbReference type="Pfam" id="PF03123">
    <property type="entry name" value="CAT_RBD"/>
    <property type="match status" value="1"/>
</dbReference>
<evidence type="ECO:0000259" key="2">
    <source>
        <dbReference type="PROSITE" id="PS51372"/>
    </source>
</evidence>
<dbReference type="PANTHER" id="PTHR30185:SF16">
    <property type="entry name" value="PROTEIN GLCT"/>
    <property type="match status" value="1"/>
</dbReference>
<comment type="caution">
    <text evidence="3">The sequence shown here is derived from an EMBL/GenBank/DDBJ whole genome shotgun (WGS) entry which is preliminary data.</text>
</comment>